<evidence type="ECO:0000256" key="11">
    <source>
        <dbReference type="ARBA" id="ARBA00031350"/>
    </source>
</evidence>
<dbReference type="EC" id="2.1.1.77" evidence="3"/>
<evidence type="ECO:0000256" key="10">
    <source>
        <dbReference type="ARBA" id="ARBA00031323"/>
    </source>
</evidence>
<dbReference type="Gene3D" id="3.40.50.150">
    <property type="entry name" value="Vaccinia Virus protein VP39"/>
    <property type="match status" value="1"/>
</dbReference>
<dbReference type="GO" id="GO:0032259">
    <property type="term" value="P:methylation"/>
    <property type="evidence" value="ECO:0007669"/>
    <property type="project" value="UniProtKB-KW"/>
</dbReference>
<evidence type="ECO:0000256" key="7">
    <source>
        <dbReference type="ARBA" id="ARBA00022679"/>
    </source>
</evidence>
<dbReference type="EMBL" id="FQVN01000003">
    <property type="protein sequence ID" value="SHF39698.1"/>
    <property type="molecule type" value="Genomic_DNA"/>
</dbReference>
<reference evidence="12 13" key="1">
    <citation type="submission" date="2016-11" db="EMBL/GenBank/DDBJ databases">
        <authorList>
            <person name="Jaros S."/>
            <person name="Januszkiewicz K."/>
            <person name="Wedrychowicz H."/>
        </authorList>
    </citation>
    <scope>NUCLEOTIDE SEQUENCE [LARGE SCALE GENOMIC DNA]</scope>
    <source>
        <strain evidence="12 13">DSM 44523</strain>
    </source>
</reference>
<evidence type="ECO:0000256" key="2">
    <source>
        <dbReference type="ARBA" id="ARBA00005369"/>
    </source>
</evidence>
<dbReference type="InterPro" id="IPR029063">
    <property type="entry name" value="SAM-dependent_MTases_sf"/>
</dbReference>
<evidence type="ECO:0000256" key="6">
    <source>
        <dbReference type="ARBA" id="ARBA00022603"/>
    </source>
</evidence>
<evidence type="ECO:0000313" key="13">
    <source>
        <dbReference type="Proteomes" id="UP000184501"/>
    </source>
</evidence>
<dbReference type="AlphaFoldDB" id="A0A1M5BB84"/>
<dbReference type="STRING" id="2017.SAMN05444320_103488"/>
<dbReference type="GO" id="GO:0005737">
    <property type="term" value="C:cytoplasm"/>
    <property type="evidence" value="ECO:0007669"/>
    <property type="project" value="UniProtKB-SubCell"/>
</dbReference>
<protein>
    <recommendedName>
        <fullName evidence="4">Protein-L-isoaspartate O-methyltransferase</fullName>
        <ecNumber evidence="3">2.1.1.77</ecNumber>
    </recommendedName>
    <alternativeName>
        <fullName evidence="11">L-isoaspartyl protein carboxyl methyltransferase</fullName>
    </alternativeName>
    <alternativeName>
        <fullName evidence="9">Protein L-isoaspartyl methyltransferase</fullName>
    </alternativeName>
    <alternativeName>
        <fullName evidence="10">Protein-beta-aspartate methyltransferase</fullName>
    </alternativeName>
</protein>
<dbReference type="GO" id="GO:0004719">
    <property type="term" value="F:protein-L-isoaspartate (D-aspartate) O-methyltransferase activity"/>
    <property type="evidence" value="ECO:0007669"/>
    <property type="project" value="UniProtKB-EC"/>
</dbReference>
<dbReference type="InterPro" id="IPR000682">
    <property type="entry name" value="PCMT"/>
</dbReference>
<evidence type="ECO:0000256" key="3">
    <source>
        <dbReference type="ARBA" id="ARBA00011890"/>
    </source>
</evidence>
<keyword evidence="8" id="KW-0949">S-adenosyl-L-methionine</keyword>
<dbReference type="Pfam" id="PF01135">
    <property type="entry name" value="PCMT"/>
    <property type="match status" value="1"/>
</dbReference>
<dbReference type="CDD" id="cd02440">
    <property type="entry name" value="AdoMet_MTases"/>
    <property type="match status" value="1"/>
</dbReference>
<dbReference type="OrthoDB" id="5143400at2"/>
<dbReference type="Proteomes" id="UP000184501">
    <property type="component" value="Unassembled WGS sequence"/>
</dbReference>
<dbReference type="RefSeq" id="WP_083959574.1">
    <property type="nucleotide sequence ID" value="NZ_FQVN01000003.1"/>
</dbReference>
<evidence type="ECO:0000256" key="1">
    <source>
        <dbReference type="ARBA" id="ARBA00004496"/>
    </source>
</evidence>
<keyword evidence="7 12" id="KW-0808">Transferase</keyword>
<evidence type="ECO:0000256" key="4">
    <source>
        <dbReference type="ARBA" id="ARBA00013346"/>
    </source>
</evidence>
<keyword evidence="6 12" id="KW-0489">Methyltransferase</keyword>
<evidence type="ECO:0000256" key="5">
    <source>
        <dbReference type="ARBA" id="ARBA00022490"/>
    </source>
</evidence>
<keyword evidence="13" id="KW-1185">Reference proteome</keyword>
<evidence type="ECO:0000313" key="12">
    <source>
        <dbReference type="EMBL" id="SHF39698.1"/>
    </source>
</evidence>
<dbReference type="SUPFAM" id="SSF53335">
    <property type="entry name" value="S-adenosyl-L-methionine-dependent methyltransferases"/>
    <property type="match status" value="1"/>
</dbReference>
<dbReference type="PANTHER" id="PTHR11579:SF0">
    <property type="entry name" value="PROTEIN-L-ISOASPARTATE(D-ASPARTATE) O-METHYLTRANSFERASE"/>
    <property type="match status" value="1"/>
</dbReference>
<accession>A0A1M5BB84</accession>
<organism evidence="12 13">
    <name type="scientific">Streptoalloteichus hindustanus</name>
    <dbReference type="NCBI Taxonomy" id="2017"/>
    <lineage>
        <taxon>Bacteria</taxon>
        <taxon>Bacillati</taxon>
        <taxon>Actinomycetota</taxon>
        <taxon>Actinomycetes</taxon>
        <taxon>Pseudonocardiales</taxon>
        <taxon>Pseudonocardiaceae</taxon>
        <taxon>Streptoalloteichus</taxon>
    </lineage>
</organism>
<comment type="similarity">
    <text evidence="2">Belongs to the methyltransferase superfamily. L-isoaspartyl/D-aspartyl protein methyltransferase family.</text>
</comment>
<keyword evidence="5" id="KW-0963">Cytoplasm</keyword>
<evidence type="ECO:0000256" key="9">
    <source>
        <dbReference type="ARBA" id="ARBA00030757"/>
    </source>
</evidence>
<proteinExistence type="inferred from homology"/>
<evidence type="ECO:0000256" key="8">
    <source>
        <dbReference type="ARBA" id="ARBA00022691"/>
    </source>
</evidence>
<dbReference type="PANTHER" id="PTHR11579">
    <property type="entry name" value="PROTEIN-L-ISOASPARTATE O-METHYLTRANSFERASE"/>
    <property type="match status" value="1"/>
</dbReference>
<sequence>MVPASDGLPAGLAGAVALTGPGGAAWREAFRHVDRAGFVPAHVWVGEGQGPPKPVSRDTDPDRWAEVVASDVPVLTQFDDGATRWPDTNGRHCTGSVSPPSLVLTLLAALAVEDGNRVLEVGTGTGYTTALLAHRLGPSRVTSVEIDTYLAATARAALAAHGYLVTVACADGAFGHPTRAPYDRVLSTAAVTVGRLPYAWVAQTRPGGRIVAPLRTDYSGGSVLTAFTVHEDGTATGRPLGRVPAMPLRQHRTRRVDTGSLPHSDPGAQLTQTTLSLWRVARRFDARWAIGTQVPDCHWRHEPPRDGAREHGLWLLDPVTSSWAHVRYGAAPGPQSVWQGGPRRLWNEVEMAYLRWKDDGKPGVDRWAFTVAPDRQTAGLVAPGER</sequence>
<comment type="subcellular location">
    <subcellularLocation>
        <location evidence="1">Cytoplasm</location>
    </subcellularLocation>
</comment>
<gene>
    <name evidence="12" type="ORF">SAMN05444320_103488</name>
</gene>
<name>A0A1M5BB84_STRHI</name>